<dbReference type="InterPro" id="IPR005467">
    <property type="entry name" value="His_kinase_dom"/>
</dbReference>
<dbReference type="PRINTS" id="PR00344">
    <property type="entry name" value="BCTRLSENSOR"/>
</dbReference>
<evidence type="ECO:0000256" key="2">
    <source>
        <dbReference type="ARBA" id="ARBA00012438"/>
    </source>
</evidence>
<dbReference type="FunFam" id="3.30.565.10:FF:000006">
    <property type="entry name" value="Sensor histidine kinase WalK"/>
    <property type="match status" value="1"/>
</dbReference>
<dbReference type="SMART" id="SM00065">
    <property type="entry name" value="GAF"/>
    <property type="match status" value="1"/>
</dbReference>
<dbReference type="GO" id="GO:0000155">
    <property type="term" value="F:phosphorelay sensor kinase activity"/>
    <property type="evidence" value="ECO:0007669"/>
    <property type="project" value="InterPro"/>
</dbReference>
<dbReference type="Gene3D" id="3.30.565.10">
    <property type="entry name" value="Histidine kinase-like ATPase, C-terminal domain"/>
    <property type="match status" value="1"/>
</dbReference>
<reference evidence="7 8" key="1">
    <citation type="submission" date="2017-05" db="EMBL/GenBank/DDBJ databases">
        <authorList>
            <person name="Varghese N."/>
            <person name="Submissions S."/>
        </authorList>
    </citation>
    <scope>NUCLEOTIDE SEQUENCE [LARGE SCALE GENOMIC DNA]</scope>
    <source>
        <strain evidence="7 8">DSM 21342</strain>
    </source>
</reference>
<dbReference type="OrthoDB" id="9766459at2"/>
<dbReference type="SMART" id="SM00388">
    <property type="entry name" value="HisKA"/>
    <property type="match status" value="1"/>
</dbReference>
<accession>A0A521ADL6</accession>
<dbReference type="RefSeq" id="WP_142600516.1">
    <property type="nucleotide sequence ID" value="NZ_FXSZ01000001.1"/>
</dbReference>
<dbReference type="Pfam" id="PF02518">
    <property type="entry name" value="HATPase_c"/>
    <property type="match status" value="1"/>
</dbReference>
<dbReference type="GO" id="GO:0007234">
    <property type="term" value="P:osmosensory signaling via phosphorelay pathway"/>
    <property type="evidence" value="ECO:0007669"/>
    <property type="project" value="TreeGrafter"/>
</dbReference>
<dbReference type="SMART" id="SM00387">
    <property type="entry name" value="HATPase_c"/>
    <property type="match status" value="1"/>
</dbReference>
<evidence type="ECO:0000256" key="1">
    <source>
        <dbReference type="ARBA" id="ARBA00000085"/>
    </source>
</evidence>
<feature type="domain" description="Histidine kinase" evidence="6">
    <location>
        <begin position="186"/>
        <end position="399"/>
    </location>
</feature>
<dbReference type="EC" id="2.7.13.3" evidence="2"/>
<evidence type="ECO:0000313" key="8">
    <source>
        <dbReference type="Proteomes" id="UP000315971"/>
    </source>
</evidence>
<gene>
    <name evidence="7" type="ORF">SAMN06265350_10173</name>
</gene>
<name>A0A521ADL6_9SPHI</name>
<dbReference type="Gene3D" id="1.10.287.130">
    <property type="match status" value="1"/>
</dbReference>
<keyword evidence="8" id="KW-1185">Reference proteome</keyword>
<dbReference type="SUPFAM" id="SSF55874">
    <property type="entry name" value="ATPase domain of HSP90 chaperone/DNA topoisomerase II/histidine kinase"/>
    <property type="match status" value="1"/>
</dbReference>
<evidence type="ECO:0000256" key="4">
    <source>
        <dbReference type="ARBA" id="ARBA00022679"/>
    </source>
</evidence>
<dbReference type="AlphaFoldDB" id="A0A521ADL6"/>
<dbReference type="Proteomes" id="UP000315971">
    <property type="component" value="Unassembled WGS sequence"/>
</dbReference>
<dbReference type="InterPro" id="IPR050351">
    <property type="entry name" value="BphY/WalK/GraS-like"/>
</dbReference>
<sequence length="417" mass="47562">MTNEQLRILTDTIQQLSLARNIDTIMEIVRKSARTLTGADGATFVLRDRDLCYYADEDAIEPLWKGHRFPMKICISGWSMLNRQPAVIEDIYVDERIPIEAYKPTFVKSLAMVPIRTVNPIGAIGNYWGTKHAPTTEEVHLLQTLADITSVSVENVYVYSELEERVKLRTKELEFAYKELETFSYSVSHDLRSPLNNIRYLIQLLKDEDVDTSNIDGKELLEAINSSAERMSNLIDDLLSLSKFSKKKIIKTAVDMNELTRNVLNDIEKSKVNSVDIQLENLHTIEADYNLMYQVMFNLISNAIKYSSKKENPQVKISSVEQNGEIIFSVKDNGAGFDMKYVEKLFQPFQRFHSQSDFEGSGIGLSLAQRIINRHGGTIWAEAEVGEGANFHFSLKSQYCNNNELILKEMTKVYSVV</sequence>
<dbReference type="Pfam" id="PF00512">
    <property type="entry name" value="HisKA"/>
    <property type="match status" value="1"/>
</dbReference>
<organism evidence="7 8">
    <name type="scientific">Solitalea koreensis</name>
    <dbReference type="NCBI Taxonomy" id="543615"/>
    <lineage>
        <taxon>Bacteria</taxon>
        <taxon>Pseudomonadati</taxon>
        <taxon>Bacteroidota</taxon>
        <taxon>Sphingobacteriia</taxon>
        <taxon>Sphingobacteriales</taxon>
        <taxon>Sphingobacteriaceae</taxon>
        <taxon>Solitalea</taxon>
    </lineage>
</organism>
<dbReference type="InterPro" id="IPR036890">
    <property type="entry name" value="HATPase_C_sf"/>
</dbReference>
<dbReference type="GO" id="GO:0030295">
    <property type="term" value="F:protein kinase activator activity"/>
    <property type="evidence" value="ECO:0007669"/>
    <property type="project" value="TreeGrafter"/>
</dbReference>
<keyword evidence="3" id="KW-0597">Phosphoprotein</keyword>
<dbReference type="PANTHER" id="PTHR42878:SF15">
    <property type="entry name" value="BACTERIOPHYTOCHROME"/>
    <property type="match status" value="1"/>
</dbReference>
<evidence type="ECO:0000256" key="5">
    <source>
        <dbReference type="ARBA" id="ARBA00022777"/>
    </source>
</evidence>
<dbReference type="InterPro" id="IPR004358">
    <property type="entry name" value="Sig_transdc_His_kin-like_C"/>
</dbReference>
<dbReference type="EMBL" id="FXSZ01000001">
    <property type="protein sequence ID" value="SMO32889.1"/>
    <property type="molecule type" value="Genomic_DNA"/>
</dbReference>
<dbReference type="PANTHER" id="PTHR42878">
    <property type="entry name" value="TWO-COMPONENT HISTIDINE KINASE"/>
    <property type="match status" value="1"/>
</dbReference>
<dbReference type="Gene3D" id="3.30.450.40">
    <property type="match status" value="1"/>
</dbReference>
<evidence type="ECO:0000313" key="7">
    <source>
        <dbReference type="EMBL" id="SMO32889.1"/>
    </source>
</evidence>
<dbReference type="InterPro" id="IPR036097">
    <property type="entry name" value="HisK_dim/P_sf"/>
</dbReference>
<keyword evidence="4" id="KW-0808">Transferase</keyword>
<dbReference type="CDD" id="cd00082">
    <property type="entry name" value="HisKA"/>
    <property type="match status" value="1"/>
</dbReference>
<protein>
    <recommendedName>
        <fullName evidence="2">histidine kinase</fullName>
        <ecNumber evidence="2">2.7.13.3</ecNumber>
    </recommendedName>
</protein>
<comment type="catalytic activity">
    <reaction evidence="1">
        <text>ATP + protein L-histidine = ADP + protein N-phospho-L-histidine.</text>
        <dbReference type="EC" id="2.7.13.3"/>
    </reaction>
</comment>
<dbReference type="SUPFAM" id="SSF47384">
    <property type="entry name" value="Homodimeric domain of signal transducing histidine kinase"/>
    <property type="match status" value="1"/>
</dbReference>
<dbReference type="PROSITE" id="PS50109">
    <property type="entry name" value="HIS_KIN"/>
    <property type="match status" value="1"/>
</dbReference>
<dbReference type="SUPFAM" id="SSF55781">
    <property type="entry name" value="GAF domain-like"/>
    <property type="match status" value="1"/>
</dbReference>
<dbReference type="GO" id="GO:0000156">
    <property type="term" value="F:phosphorelay response regulator activity"/>
    <property type="evidence" value="ECO:0007669"/>
    <property type="project" value="TreeGrafter"/>
</dbReference>
<dbReference type="InterPro" id="IPR003661">
    <property type="entry name" value="HisK_dim/P_dom"/>
</dbReference>
<evidence type="ECO:0000259" key="6">
    <source>
        <dbReference type="PROSITE" id="PS50109"/>
    </source>
</evidence>
<dbReference type="Pfam" id="PF13185">
    <property type="entry name" value="GAF_2"/>
    <property type="match status" value="1"/>
</dbReference>
<dbReference type="InterPro" id="IPR029016">
    <property type="entry name" value="GAF-like_dom_sf"/>
</dbReference>
<dbReference type="InterPro" id="IPR003594">
    <property type="entry name" value="HATPase_dom"/>
</dbReference>
<evidence type="ECO:0000256" key="3">
    <source>
        <dbReference type="ARBA" id="ARBA00022553"/>
    </source>
</evidence>
<proteinExistence type="predicted"/>
<keyword evidence="5 7" id="KW-0418">Kinase</keyword>
<dbReference type="InterPro" id="IPR003018">
    <property type="entry name" value="GAF"/>
</dbReference>